<dbReference type="PANTHER" id="PTHR30566:SF27">
    <property type="entry name" value="MECHANOSENSITIVE ION CHANNEL PROTEIN"/>
    <property type="match status" value="1"/>
</dbReference>
<feature type="transmembrane region" description="Helical" evidence="5">
    <location>
        <begin position="81"/>
        <end position="108"/>
    </location>
</feature>
<name>A0A2S9H4N1_9BURK</name>
<organism evidence="7 8">
    <name type="scientific">Solimicrobium silvestre</name>
    <dbReference type="NCBI Taxonomy" id="2099400"/>
    <lineage>
        <taxon>Bacteria</taxon>
        <taxon>Pseudomonadati</taxon>
        <taxon>Pseudomonadota</taxon>
        <taxon>Betaproteobacteria</taxon>
        <taxon>Burkholderiales</taxon>
        <taxon>Oxalobacteraceae</taxon>
        <taxon>Solimicrobium</taxon>
    </lineage>
</organism>
<keyword evidence="2 5" id="KW-0812">Transmembrane</keyword>
<dbReference type="SUPFAM" id="SSF50182">
    <property type="entry name" value="Sm-like ribonucleoproteins"/>
    <property type="match status" value="1"/>
</dbReference>
<dbReference type="InterPro" id="IPR006685">
    <property type="entry name" value="MscS_channel_2nd"/>
</dbReference>
<evidence type="ECO:0000313" key="8">
    <source>
        <dbReference type="Proteomes" id="UP000237839"/>
    </source>
</evidence>
<dbReference type="InterPro" id="IPR010920">
    <property type="entry name" value="LSM_dom_sf"/>
</dbReference>
<gene>
    <name evidence="7" type="ORF">S2091_0098</name>
</gene>
<feature type="transmembrane region" description="Helical" evidence="5">
    <location>
        <begin position="15"/>
        <end position="36"/>
    </location>
</feature>
<comment type="caution">
    <text evidence="7">The sequence shown here is derived from an EMBL/GenBank/DDBJ whole genome shotgun (WGS) entry which is preliminary data.</text>
</comment>
<evidence type="ECO:0000256" key="1">
    <source>
        <dbReference type="ARBA" id="ARBA00004370"/>
    </source>
</evidence>
<dbReference type="Pfam" id="PF00924">
    <property type="entry name" value="MS_channel_2nd"/>
    <property type="match status" value="1"/>
</dbReference>
<feature type="transmembrane region" description="Helical" evidence="5">
    <location>
        <begin position="57"/>
        <end position="75"/>
    </location>
</feature>
<protein>
    <submittedName>
        <fullName evidence="7">Mechanosensitive ion channel</fullName>
    </submittedName>
</protein>
<accession>A0A2S9H4N1</accession>
<dbReference type="Gene3D" id="2.30.30.60">
    <property type="match status" value="1"/>
</dbReference>
<keyword evidence="3 5" id="KW-1133">Transmembrane helix</keyword>
<evidence type="ECO:0000256" key="4">
    <source>
        <dbReference type="ARBA" id="ARBA00023136"/>
    </source>
</evidence>
<dbReference type="GO" id="GO:0016020">
    <property type="term" value="C:membrane"/>
    <property type="evidence" value="ECO:0007669"/>
    <property type="project" value="UniProtKB-SubCell"/>
</dbReference>
<evidence type="ECO:0000256" key="5">
    <source>
        <dbReference type="SAM" id="Phobius"/>
    </source>
</evidence>
<evidence type="ECO:0000313" key="7">
    <source>
        <dbReference type="EMBL" id="PRC94903.1"/>
    </source>
</evidence>
<proteinExistence type="predicted"/>
<keyword evidence="4 5" id="KW-0472">Membrane</keyword>
<dbReference type="GO" id="GO:0008381">
    <property type="term" value="F:mechanosensitive monoatomic ion channel activity"/>
    <property type="evidence" value="ECO:0007669"/>
    <property type="project" value="UniProtKB-ARBA"/>
</dbReference>
<dbReference type="RefSeq" id="WP_105529817.1">
    <property type="nucleotide sequence ID" value="NZ_PUGF01000001.1"/>
</dbReference>
<dbReference type="InterPro" id="IPR023408">
    <property type="entry name" value="MscS_beta-dom_sf"/>
</dbReference>
<sequence>MSEIVRFFHEIDRSFLRDILMTLVLITALAIVRAMLRRAILQRDSLQPEIKRRWLGTTRNVLLGILMLGIIMIWGNEIESFAVSLVAVAAAFVLATREMLLCILGSVYRTSTDVCRIGDWVEINGIKGQIIDMNLFSTSLVESSRSCSDKNTVGRAITIPNSMFFSQPMYNETRLGNFVTQSVHIKLERDDNWELAEQILLDVGNKIISEYADKLAHNTHKMTHIYALEAPLQHAQVWLSLDDINHVALHLQLPAPLGKSARIEQRILREFLSKMPPTTNYRTYANKAN</sequence>
<comment type="subcellular location">
    <subcellularLocation>
        <location evidence="1">Membrane</location>
    </subcellularLocation>
</comment>
<dbReference type="EMBL" id="PUGF01000001">
    <property type="protein sequence ID" value="PRC94903.1"/>
    <property type="molecule type" value="Genomic_DNA"/>
</dbReference>
<evidence type="ECO:0000259" key="6">
    <source>
        <dbReference type="Pfam" id="PF00924"/>
    </source>
</evidence>
<reference evidence="7 8" key="1">
    <citation type="submission" date="2018-02" db="EMBL/GenBank/DDBJ databases">
        <title>Solimicrobium silvestre gen. nov., sp. nov., isolated from alpine forest soil.</title>
        <authorList>
            <person name="Margesin R."/>
            <person name="Albuquerque L."/>
            <person name="Zhang D.-C."/>
            <person name="Froufe H.J.C."/>
            <person name="Severino R."/>
            <person name="Roxo I."/>
            <person name="Egas C."/>
            <person name="Da Costa M.S."/>
        </authorList>
    </citation>
    <scope>NUCLEOTIDE SEQUENCE [LARGE SCALE GENOMIC DNA]</scope>
    <source>
        <strain evidence="7 8">S20-91</strain>
    </source>
</reference>
<dbReference type="PANTHER" id="PTHR30566">
    <property type="entry name" value="YNAI-RELATED MECHANOSENSITIVE ION CHANNEL"/>
    <property type="match status" value="1"/>
</dbReference>
<evidence type="ECO:0000256" key="3">
    <source>
        <dbReference type="ARBA" id="ARBA00022989"/>
    </source>
</evidence>
<dbReference type="Proteomes" id="UP000237839">
    <property type="component" value="Unassembled WGS sequence"/>
</dbReference>
<keyword evidence="8" id="KW-1185">Reference proteome</keyword>
<feature type="domain" description="Mechanosensitive ion channel MscS" evidence="6">
    <location>
        <begin position="111"/>
        <end position="173"/>
    </location>
</feature>
<dbReference type="AlphaFoldDB" id="A0A2S9H4N1"/>
<dbReference type="OrthoDB" id="9775421at2"/>
<evidence type="ECO:0000256" key="2">
    <source>
        <dbReference type="ARBA" id="ARBA00022692"/>
    </source>
</evidence>